<gene>
    <name evidence="2" type="ORF">AM593_04670</name>
</gene>
<sequence>LLETIGFKSQTETIKTDEQEFVKPWKKCLLFRHIILLISGLIILTTRWRIMGSTTPTFQVFDNPHSFVNGSLYRVRTFIILS</sequence>
<keyword evidence="3" id="KW-1185">Reference proteome</keyword>
<proteinExistence type="predicted"/>
<organism evidence="2 3">
    <name type="scientific">Mytilus galloprovincialis</name>
    <name type="common">Mediterranean mussel</name>
    <dbReference type="NCBI Taxonomy" id="29158"/>
    <lineage>
        <taxon>Eukaryota</taxon>
        <taxon>Metazoa</taxon>
        <taxon>Spiralia</taxon>
        <taxon>Lophotrochozoa</taxon>
        <taxon>Mollusca</taxon>
        <taxon>Bivalvia</taxon>
        <taxon>Autobranchia</taxon>
        <taxon>Pteriomorphia</taxon>
        <taxon>Mytilida</taxon>
        <taxon>Mytiloidea</taxon>
        <taxon>Mytilidae</taxon>
        <taxon>Mytilinae</taxon>
        <taxon>Mytilus</taxon>
    </lineage>
</organism>
<feature type="transmembrane region" description="Helical" evidence="1">
    <location>
        <begin position="29"/>
        <end position="50"/>
    </location>
</feature>
<evidence type="ECO:0000313" key="3">
    <source>
        <dbReference type="Proteomes" id="UP000266721"/>
    </source>
</evidence>
<feature type="non-terminal residue" evidence="2">
    <location>
        <position position="1"/>
    </location>
</feature>
<evidence type="ECO:0000313" key="2">
    <source>
        <dbReference type="EMBL" id="OPL20217.1"/>
    </source>
</evidence>
<evidence type="ECO:0000256" key="1">
    <source>
        <dbReference type="SAM" id="Phobius"/>
    </source>
</evidence>
<keyword evidence="1" id="KW-0472">Membrane</keyword>
<reference evidence="2 3" key="1">
    <citation type="journal article" date="2016" name="PLoS ONE">
        <title>A First Insight into the Genome of the Filter-Feeder Mussel Mytilus galloprovincialis.</title>
        <authorList>
            <person name="Murgarella M."/>
            <person name="Puiu D."/>
            <person name="Novoa B."/>
            <person name="Figueras A."/>
            <person name="Posada D."/>
            <person name="Canchaya C."/>
        </authorList>
    </citation>
    <scope>NUCLEOTIDE SEQUENCE [LARGE SCALE GENOMIC DNA]</scope>
    <source>
        <tissue evidence="2">Muscle</tissue>
    </source>
</reference>
<dbReference type="AlphaFoldDB" id="A0A409V6H4"/>
<dbReference type="Proteomes" id="UP000266721">
    <property type="component" value="Unassembled WGS sequence"/>
</dbReference>
<accession>A0A409V6H4</accession>
<keyword evidence="1" id="KW-1133">Transmembrane helix</keyword>
<protein>
    <submittedName>
        <fullName evidence="2">Uncharacterized protein</fullName>
    </submittedName>
</protein>
<dbReference type="EMBL" id="KV616228">
    <property type="protein sequence ID" value="OPL20217.1"/>
    <property type="molecule type" value="Genomic_DNA"/>
</dbReference>
<name>A0A409V6H4_MYTGA</name>
<keyword evidence="1" id="KW-0812">Transmembrane</keyword>